<dbReference type="Proteomes" id="UP000014622">
    <property type="component" value="Unassembled WGS sequence"/>
</dbReference>
<keyword evidence="1" id="KW-0812">Transmembrane</keyword>
<gene>
    <name evidence="2" type="ORF">D356_01003</name>
</gene>
<evidence type="ECO:0008006" key="4">
    <source>
        <dbReference type="Google" id="ProtNLM"/>
    </source>
</evidence>
<sequence>MNTKDVTIKKANNWIYILEALIFLLFVLILILWFILRKKEEKEK</sequence>
<proteinExistence type="predicted"/>
<comment type="caution">
    <text evidence="2">The sequence shown here is derived from an EMBL/GenBank/DDBJ whole genome shotgun (WGS) entry which is preliminary data.</text>
</comment>
<organism evidence="2 3">
    <name type="scientific">Enterococcus faecium SD2A-2</name>
    <dbReference type="NCBI Taxonomy" id="1244154"/>
    <lineage>
        <taxon>Bacteria</taxon>
        <taxon>Bacillati</taxon>
        <taxon>Bacillota</taxon>
        <taxon>Bacilli</taxon>
        <taxon>Lactobacillales</taxon>
        <taxon>Enterococcaceae</taxon>
        <taxon>Enterococcus</taxon>
    </lineage>
</organism>
<protein>
    <recommendedName>
        <fullName evidence="4">LPXTG-motif protein cell wall anchor domain protein</fullName>
    </recommendedName>
</protein>
<evidence type="ECO:0000313" key="3">
    <source>
        <dbReference type="Proteomes" id="UP000014622"/>
    </source>
</evidence>
<name>A0AB73AAQ1_ENTFC</name>
<feature type="transmembrane region" description="Helical" evidence="1">
    <location>
        <begin position="14"/>
        <end position="36"/>
    </location>
</feature>
<reference evidence="2 3" key="1">
    <citation type="submission" date="2013-06" db="EMBL/GenBank/DDBJ databases">
        <authorList>
            <person name="Weinstock G."/>
            <person name="Sodergren E."/>
            <person name="Lobos E.A."/>
            <person name="Fulton L."/>
            <person name="Fulton R."/>
            <person name="Courtney L."/>
            <person name="Fronick C."/>
            <person name="O'Laughlin M."/>
            <person name="Godfrey J."/>
            <person name="Wilson R.M."/>
            <person name="Miner T."/>
            <person name="Farmer C."/>
            <person name="Delehaunty K."/>
            <person name="Cordes M."/>
            <person name="Minx P."/>
            <person name="Tomlinson C."/>
            <person name="Chen J."/>
            <person name="Wollam A."/>
            <person name="Pepin K.H."/>
            <person name="Bhonagiri V."/>
            <person name="Zhang X."/>
            <person name="Warren W."/>
            <person name="Mitreva M."/>
            <person name="Mardis E.R."/>
            <person name="Wilson R.K."/>
        </authorList>
    </citation>
    <scope>NUCLEOTIDE SEQUENCE [LARGE SCALE GENOMIC DNA]</scope>
    <source>
        <strain evidence="2 3">SD2A-2</strain>
    </source>
</reference>
<dbReference type="AlphaFoldDB" id="A0AB73AAQ1"/>
<evidence type="ECO:0000313" key="2">
    <source>
        <dbReference type="EMBL" id="EPI13901.1"/>
    </source>
</evidence>
<keyword evidence="1" id="KW-1133">Transmembrane helix</keyword>
<accession>A0AB73AAQ1</accession>
<keyword evidence="1" id="KW-0472">Membrane</keyword>
<dbReference type="EMBL" id="ATIT01000069">
    <property type="protein sequence ID" value="EPI13901.1"/>
    <property type="molecule type" value="Genomic_DNA"/>
</dbReference>
<evidence type="ECO:0000256" key="1">
    <source>
        <dbReference type="SAM" id="Phobius"/>
    </source>
</evidence>